<accession>D0LTL5</accession>
<evidence type="ECO:0000256" key="3">
    <source>
        <dbReference type="ARBA" id="ARBA00023004"/>
    </source>
</evidence>
<dbReference type="GO" id="GO:0009055">
    <property type="term" value="F:electron transfer activity"/>
    <property type="evidence" value="ECO:0007669"/>
    <property type="project" value="InterPro"/>
</dbReference>
<feature type="domain" description="Cytochrome c" evidence="6">
    <location>
        <begin position="25"/>
        <end position="111"/>
    </location>
</feature>
<dbReference type="eggNOG" id="COG2010">
    <property type="taxonomic scope" value="Bacteria"/>
</dbReference>
<dbReference type="InterPro" id="IPR009056">
    <property type="entry name" value="Cyt_c-like_dom"/>
</dbReference>
<keyword evidence="8" id="KW-1185">Reference proteome</keyword>
<dbReference type="GO" id="GO:0020037">
    <property type="term" value="F:heme binding"/>
    <property type="evidence" value="ECO:0007669"/>
    <property type="project" value="InterPro"/>
</dbReference>
<reference evidence="7 8" key="1">
    <citation type="journal article" date="2010" name="Stand. Genomic Sci.">
        <title>Complete genome sequence of Haliangium ochraceum type strain (SMP-2).</title>
        <authorList>
            <consortium name="US DOE Joint Genome Institute (JGI-PGF)"/>
            <person name="Ivanova N."/>
            <person name="Daum C."/>
            <person name="Lang E."/>
            <person name="Abt B."/>
            <person name="Kopitz M."/>
            <person name="Saunders E."/>
            <person name="Lapidus A."/>
            <person name="Lucas S."/>
            <person name="Glavina Del Rio T."/>
            <person name="Nolan M."/>
            <person name="Tice H."/>
            <person name="Copeland A."/>
            <person name="Cheng J.F."/>
            <person name="Chen F."/>
            <person name="Bruce D."/>
            <person name="Goodwin L."/>
            <person name="Pitluck S."/>
            <person name="Mavromatis K."/>
            <person name="Pati A."/>
            <person name="Mikhailova N."/>
            <person name="Chen A."/>
            <person name="Palaniappan K."/>
            <person name="Land M."/>
            <person name="Hauser L."/>
            <person name="Chang Y.J."/>
            <person name="Jeffries C.D."/>
            <person name="Detter J.C."/>
            <person name="Brettin T."/>
            <person name="Rohde M."/>
            <person name="Goker M."/>
            <person name="Bristow J."/>
            <person name="Markowitz V."/>
            <person name="Eisen J.A."/>
            <person name="Hugenholtz P."/>
            <person name="Kyrpides N.C."/>
            <person name="Klenk H.P."/>
        </authorList>
    </citation>
    <scope>NUCLEOTIDE SEQUENCE [LARGE SCALE GENOMIC DNA]</scope>
    <source>
        <strain evidence="8">DSM 14365 / CIP 107738 / JCM 11303 / AJ 13395 / SMP-2</strain>
    </source>
</reference>
<dbReference type="PROSITE" id="PS51257">
    <property type="entry name" value="PROKAR_LIPOPROTEIN"/>
    <property type="match status" value="1"/>
</dbReference>
<dbReference type="OrthoDB" id="9791344at2"/>
<keyword evidence="2 4" id="KW-0479">Metal-binding</keyword>
<sequence length="115" mass="12040">MHRCLALLLLFAACAAGACKPEVAQGKADGAAVFNEVCARCHGLEGTPPPQMARALGVRDLGDAAFQDSIDDATLRKRIAEGTDNRRMPAFAGALTPAQIDAVVAHLRTLARTAE</sequence>
<gene>
    <name evidence="7" type="ordered locus">Hoch_3207</name>
</gene>
<dbReference type="Pfam" id="PF13442">
    <property type="entry name" value="Cytochrome_CBB3"/>
    <property type="match status" value="1"/>
</dbReference>
<evidence type="ECO:0000256" key="2">
    <source>
        <dbReference type="ARBA" id="ARBA00022723"/>
    </source>
</evidence>
<feature type="chain" id="PRO_5003010460" evidence="5">
    <location>
        <begin position="19"/>
        <end position="115"/>
    </location>
</feature>
<keyword evidence="3 4" id="KW-0408">Iron</keyword>
<evidence type="ECO:0000313" key="8">
    <source>
        <dbReference type="Proteomes" id="UP000001880"/>
    </source>
</evidence>
<dbReference type="GO" id="GO:0046872">
    <property type="term" value="F:metal ion binding"/>
    <property type="evidence" value="ECO:0007669"/>
    <property type="project" value="UniProtKB-KW"/>
</dbReference>
<dbReference type="Gene3D" id="1.10.760.10">
    <property type="entry name" value="Cytochrome c-like domain"/>
    <property type="match status" value="1"/>
</dbReference>
<dbReference type="InterPro" id="IPR036909">
    <property type="entry name" value="Cyt_c-like_dom_sf"/>
</dbReference>
<dbReference type="KEGG" id="hoh:Hoch_3207"/>
<evidence type="ECO:0000256" key="5">
    <source>
        <dbReference type="SAM" id="SignalP"/>
    </source>
</evidence>
<dbReference type="EMBL" id="CP001804">
    <property type="protein sequence ID" value="ACY15709.1"/>
    <property type="molecule type" value="Genomic_DNA"/>
</dbReference>
<feature type="signal peptide" evidence="5">
    <location>
        <begin position="1"/>
        <end position="18"/>
    </location>
</feature>
<dbReference type="HOGENOM" id="CLU_101159_6_3_7"/>
<evidence type="ECO:0000313" key="7">
    <source>
        <dbReference type="EMBL" id="ACY15709.1"/>
    </source>
</evidence>
<name>D0LTL5_HALO1</name>
<evidence type="ECO:0000256" key="1">
    <source>
        <dbReference type="ARBA" id="ARBA00022617"/>
    </source>
</evidence>
<dbReference type="RefSeq" id="WP_012828309.1">
    <property type="nucleotide sequence ID" value="NC_013440.1"/>
</dbReference>
<organism evidence="7 8">
    <name type="scientific">Haliangium ochraceum (strain DSM 14365 / JCM 11303 / SMP-2)</name>
    <dbReference type="NCBI Taxonomy" id="502025"/>
    <lineage>
        <taxon>Bacteria</taxon>
        <taxon>Pseudomonadati</taxon>
        <taxon>Myxococcota</taxon>
        <taxon>Polyangia</taxon>
        <taxon>Haliangiales</taxon>
        <taxon>Kofleriaceae</taxon>
        <taxon>Haliangium</taxon>
    </lineage>
</organism>
<proteinExistence type="predicted"/>
<dbReference type="SUPFAM" id="SSF46626">
    <property type="entry name" value="Cytochrome c"/>
    <property type="match status" value="1"/>
</dbReference>
<dbReference type="PROSITE" id="PS51007">
    <property type="entry name" value="CYTC"/>
    <property type="match status" value="1"/>
</dbReference>
<dbReference type="AlphaFoldDB" id="D0LTL5"/>
<protein>
    <submittedName>
        <fullName evidence="7">Cytochrome c class I</fullName>
    </submittedName>
</protein>
<dbReference type="Proteomes" id="UP000001880">
    <property type="component" value="Chromosome"/>
</dbReference>
<evidence type="ECO:0000256" key="4">
    <source>
        <dbReference type="PROSITE-ProRule" id="PRU00433"/>
    </source>
</evidence>
<keyword evidence="1 4" id="KW-0349">Heme</keyword>
<keyword evidence="5" id="KW-0732">Signal</keyword>
<dbReference type="STRING" id="502025.Hoch_3207"/>
<evidence type="ECO:0000259" key="6">
    <source>
        <dbReference type="PROSITE" id="PS51007"/>
    </source>
</evidence>